<dbReference type="Pfam" id="PF03909">
    <property type="entry name" value="BSD"/>
    <property type="match status" value="1"/>
</dbReference>
<evidence type="ECO:0000256" key="1">
    <source>
        <dbReference type="SAM" id="MobiDB-lite"/>
    </source>
</evidence>
<feature type="compositionally biased region" description="Acidic residues" evidence="1">
    <location>
        <begin position="97"/>
        <end position="110"/>
    </location>
</feature>
<feature type="region of interest" description="Disordered" evidence="1">
    <location>
        <begin position="1"/>
        <end position="58"/>
    </location>
</feature>
<evidence type="ECO:0000313" key="4">
    <source>
        <dbReference type="Proteomes" id="UP001168098"/>
    </source>
</evidence>
<proteinExistence type="predicted"/>
<feature type="region of interest" description="Disordered" evidence="1">
    <location>
        <begin position="363"/>
        <end position="489"/>
    </location>
</feature>
<dbReference type="PROSITE" id="PS50858">
    <property type="entry name" value="BSD"/>
    <property type="match status" value="1"/>
</dbReference>
<feature type="compositionally biased region" description="Polar residues" evidence="1">
    <location>
        <begin position="368"/>
        <end position="377"/>
    </location>
</feature>
<gene>
    <name evidence="3" type="ORF">PVL29_026777</name>
</gene>
<feature type="compositionally biased region" description="Low complexity" evidence="1">
    <location>
        <begin position="309"/>
        <end position="321"/>
    </location>
</feature>
<feature type="compositionally biased region" description="Acidic residues" evidence="1">
    <location>
        <begin position="410"/>
        <end position="425"/>
    </location>
</feature>
<comment type="caution">
    <text evidence="3">The sequence shown here is derived from an EMBL/GenBank/DDBJ whole genome shotgun (WGS) entry which is preliminary data.</text>
</comment>
<organism evidence="3 4">
    <name type="scientific">Vitis rotundifolia</name>
    <name type="common">Muscadine grape</name>
    <dbReference type="NCBI Taxonomy" id="103349"/>
    <lineage>
        <taxon>Eukaryota</taxon>
        <taxon>Viridiplantae</taxon>
        <taxon>Streptophyta</taxon>
        <taxon>Embryophyta</taxon>
        <taxon>Tracheophyta</taxon>
        <taxon>Spermatophyta</taxon>
        <taxon>Magnoliopsida</taxon>
        <taxon>eudicotyledons</taxon>
        <taxon>Gunneridae</taxon>
        <taxon>Pentapetalae</taxon>
        <taxon>rosids</taxon>
        <taxon>Vitales</taxon>
        <taxon>Vitaceae</taxon>
        <taxon>Viteae</taxon>
        <taxon>Vitis</taxon>
    </lineage>
</organism>
<feature type="domain" description="BSD" evidence="2">
    <location>
        <begin position="199"/>
        <end position="254"/>
    </location>
</feature>
<feature type="region of interest" description="Disordered" evidence="1">
    <location>
        <begin position="277"/>
        <end position="321"/>
    </location>
</feature>
<feature type="compositionally biased region" description="Acidic residues" evidence="1">
    <location>
        <begin position="479"/>
        <end position="489"/>
    </location>
</feature>
<dbReference type="Gene3D" id="1.10.3970.10">
    <property type="entry name" value="BSD domain"/>
    <property type="match status" value="1"/>
</dbReference>
<protein>
    <recommendedName>
        <fullName evidence="2">BSD domain-containing protein</fullName>
    </recommendedName>
</protein>
<feature type="region of interest" description="Disordered" evidence="1">
    <location>
        <begin position="73"/>
        <end position="115"/>
    </location>
</feature>
<dbReference type="SMART" id="SM00751">
    <property type="entry name" value="BSD"/>
    <property type="match status" value="1"/>
</dbReference>
<sequence length="489" mass="53747">MSWLARSLANSLKLDDDDDGATSSVTDKESLSDRKSDDEQQQIDPETPTGRGVKEDLSELTKTLTRQFWGVASFLAPPPTSPRHDQISDSHSREPSDEAPFDESSPEESSDPVGIAGIRSDLSEIGGKFKTGISKLSTNMAVSEITKIASNFLQFGSEHETVDYNLVGGAVGVTEEVMAFVRNIAMHPETWLDFPLVDDEDSDDFDMSDAQQEHALAVERLAPRLAALRIELCPGYLTEDCFWKIYFVLLHPRLSKHDAELLSTPQIVKARAKLTQELQNRTKAKPEPESERGTYLKETTNPPHEEHPSLPSSSQSESALLKTSAIESATSIVASDFPTEKHTVLSTEVQIVDKPVVEEGPVKEIKNQDSLSGSSSRILDEKYEDDGDDWLKEESSEIVGAGRATMPLVNEEDVSFSDLEEDDGDAPTNYKKVTYGSDSSTKDSRDWVQLSSSSADSAKDATGSEKVSAHNTETKESNDWLDVDDIDVV</sequence>
<dbReference type="AlphaFoldDB" id="A0AA39D3B6"/>
<name>A0AA39D3B6_VITRO</name>
<dbReference type="PANTHER" id="PTHR31923:SF4">
    <property type="entry name" value="BSD DOMAIN-CONTAINING PROTEIN"/>
    <property type="match status" value="1"/>
</dbReference>
<reference evidence="3 4" key="1">
    <citation type="journal article" date="2023" name="BMC Biotechnol.">
        <title>Vitis rotundifolia cv Carlos genome sequencing.</title>
        <authorList>
            <person name="Huff M."/>
            <person name="Hulse-Kemp A."/>
            <person name="Scheffler B."/>
            <person name="Youngblood R."/>
            <person name="Simpson S."/>
            <person name="Babiker E."/>
            <person name="Staton M."/>
        </authorList>
    </citation>
    <scope>NUCLEOTIDE SEQUENCE [LARGE SCALE GENOMIC DNA]</scope>
    <source>
        <tissue evidence="3">Leaf</tissue>
    </source>
</reference>
<accession>A0AA39D3B6</accession>
<dbReference type="EMBL" id="JARBHA010000020">
    <property type="protein sequence ID" value="KAJ9670448.1"/>
    <property type="molecule type" value="Genomic_DNA"/>
</dbReference>
<keyword evidence="4" id="KW-1185">Reference proteome</keyword>
<dbReference type="Proteomes" id="UP001168098">
    <property type="component" value="Unassembled WGS sequence"/>
</dbReference>
<evidence type="ECO:0000259" key="2">
    <source>
        <dbReference type="PROSITE" id="PS50858"/>
    </source>
</evidence>
<feature type="compositionally biased region" description="Basic and acidic residues" evidence="1">
    <location>
        <begin position="82"/>
        <end position="96"/>
    </location>
</feature>
<dbReference type="InterPro" id="IPR005607">
    <property type="entry name" value="BSD_dom"/>
</dbReference>
<feature type="compositionally biased region" description="Basic and acidic residues" evidence="1">
    <location>
        <begin position="26"/>
        <end position="38"/>
    </location>
</feature>
<evidence type="ECO:0000313" key="3">
    <source>
        <dbReference type="EMBL" id="KAJ9670448.1"/>
    </source>
</evidence>
<dbReference type="PANTHER" id="PTHR31923">
    <property type="entry name" value="BSD DOMAIN-CONTAINING PROTEIN"/>
    <property type="match status" value="1"/>
</dbReference>
<dbReference type="InterPro" id="IPR035925">
    <property type="entry name" value="BSD_dom_sf"/>
</dbReference>
<dbReference type="SUPFAM" id="SSF140383">
    <property type="entry name" value="BSD domain-like"/>
    <property type="match status" value="1"/>
</dbReference>
<feature type="compositionally biased region" description="Basic and acidic residues" evidence="1">
    <location>
        <begin position="284"/>
        <end position="295"/>
    </location>
</feature>